<feature type="compositionally biased region" description="Basic residues" evidence="7">
    <location>
        <begin position="383"/>
        <end position="402"/>
    </location>
</feature>
<keyword evidence="1 6" id="KW-0547">Nucleotide-binding</keyword>
<dbReference type="GO" id="GO:0005524">
    <property type="term" value="F:ATP binding"/>
    <property type="evidence" value="ECO:0007669"/>
    <property type="project" value="UniProtKB-KW"/>
</dbReference>
<dbReference type="eggNOG" id="COG0513">
    <property type="taxonomic scope" value="Bacteria"/>
</dbReference>
<dbReference type="PANTHER" id="PTHR47959:SF3">
    <property type="entry name" value="ATP-DEPENDENT RNA HELICASE SRMB"/>
    <property type="match status" value="1"/>
</dbReference>
<organism evidence="10 11">
    <name type="scientific">Kangiella koreensis (strain DSM 16069 / JCM 12317 / KCTC 12182 / SW-125)</name>
    <dbReference type="NCBI Taxonomy" id="523791"/>
    <lineage>
        <taxon>Bacteria</taxon>
        <taxon>Pseudomonadati</taxon>
        <taxon>Pseudomonadota</taxon>
        <taxon>Gammaproteobacteria</taxon>
        <taxon>Kangiellales</taxon>
        <taxon>Kangiellaceae</taxon>
        <taxon>Kangiella</taxon>
    </lineage>
</organism>
<dbReference type="PROSITE" id="PS51192">
    <property type="entry name" value="HELICASE_ATP_BIND_1"/>
    <property type="match status" value="1"/>
</dbReference>
<dbReference type="InterPro" id="IPR001650">
    <property type="entry name" value="Helicase_C-like"/>
</dbReference>
<dbReference type="RefSeq" id="WP_012800903.1">
    <property type="nucleotide sequence ID" value="NC_013166.1"/>
</dbReference>
<dbReference type="Gene3D" id="3.40.50.300">
    <property type="entry name" value="P-loop containing nucleotide triphosphate hydrolases"/>
    <property type="match status" value="2"/>
</dbReference>
<dbReference type="InterPro" id="IPR011545">
    <property type="entry name" value="DEAD/DEAH_box_helicase_dom"/>
</dbReference>
<evidence type="ECO:0000259" key="9">
    <source>
        <dbReference type="PROSITE" id="PS51194"/>
    </source>
</evidence>
<dbReference type="InterPro" id="IPR044742">
    <property type="entry name" value="DEAD/DEAH_RhlB"/>
</dbReference>
<evidence type="ECO:0000256" key="3">
    <source>
        <dbReference type="ARBA" id="ARBA00022806"/>
    </source>
</evidence>
<dbReference type="FunCoup" id="C7RAU7">
    <property type="interactions" value="150"/>
</dbReference>
<dbReference type="OrthoDB" id="9808889at2"/>
<dbReference type="HOGENOM" id="CLU_003041_1_3_6"/>
<evidence type="ECO:0000256" key="2">
    <source>
        <dbReference type="ARBA" id="ARBA00022801"/>
    </source>
</evidence>
<sequence>MSDTSIFQELHSGLQKAFQKLKFEVPSEVQEKAIEPILDGHDVMVSAETGSGKTAAFLLPIIHNLLENPSRHTSTRVLILAPTRELARQIDKHARDLTQFTQIKTGLIIGGADYKYQQAIFRDNPEIIIATPGRMLEHCEKQGADLNDLEYLVIDEADKMFEMGFTDDVQAIAGFCKSDRQTLLFSATLKTKGIKHLTDYLMDEPQAIVLNSFEAKNDSIEQFIITADDLVHKEKLTQWLLTNEEYRKAIVFCNTKEQVDRLGGLIRYHKIAAGTLHGDISQSVRNHVMTQFRDSKIKVLIASDVAARGIDVKDIDLVINFDMAHNAEDYIHRIGRTARAGETGKAVSLISHREWNLMVTIEKAISGSFQLTSIKELPANYKGPKKLKASGKAAGHKKKKDGAKKLTAREKKRFEKKHSKKSGTSSGSSTSSSQKQKPKKKFGATMVDSGDSPMKKKQ</sequence>
<feature type="compositionally biased region" description="Low complexity" evidence="7">
    <location>
        <begin position="422"/>
        <end position="435"/>
    </location>
</feature>
<dbReference type="Pfam" id="PF00270">
    <property type="entry name" value="DEAD"/>
    <property type="match status" value="1"/>
</dbReference>
<feature type="region of interest" description="Disordered" evidence="7">
    <location>
        <begin position="382"/>
        <end position="458"/>
    </location>
</feature>
<dbReference type="InterPro" id="IPR000629">
    <property type="entry name" value="RNA-helicase_DEAD-box_CS"/>
</dbReference>
<dbReference type="AlphaFoldDB" id="C7RAU7"/>
<evidence type="ECO:0000256" key="6">
    <source>
        <dbReference type="RuleBase" id="RU000492"/>
    </source>
</evidence>
<keyword evidence="3 6" id="KW-0347">Helicase</keyword>
<evidence type="ECO:0000259" key="8">
    <source>
        <dbReference type="PROSITE" id="PS51192"/>
    </source>
</evidence>
<evidence type="ECO:0000313" key="11">
    <source>
        <dbReference type="Proteomes" id="UP000001231"/>
    </source>
</evidence>
<evidence type="ECO:0000256" key="5">
    <source>
        <dbReference type="ARBA" id="ARBA00038437"/>
    </source>
</evidence>
<dbReference type="CDD" id="cd18787">
    <property type="entry name" value="SF2_C_DEAD"/>
    <property type="match status" value="1"/>
</dbReference>
<dbReference type="GO" id="GO:0003676">
    <property type="term" value="F:nucleic acid binding"/>
    <property type="evidence" value="ECO:0007669"/>
    <property type="project" value="InterPro"/>
</dbReference>
<dbReference type="GO" id="GO:0016787">
    <property type="term" value="F:hydrolase activity"/>
    <property type="evidence" value="ECO:0007669"/>
    <property type="project" value="UniProtKB-KW"/>
</dbReference>
<dbReference type="Proteomes" id="UP000001231">
    <property type="component" value="Chromosome"/>
</dbReference>
<dbReference type="InterPro" id="IPR014001">
    <property type="entry name" value="Helicase_ATP-bd"/>
</dbReference>
<keyword evidence="11" id="KW-1185">Reference proteome</keyword>
<evidence type="ECO:0000313" key="10">
    <source>
        <dbReference type="EMBL" id="ACV26389.1"/>
    </source>
</evidence>
<dbReference type="SMART" id="SM00487">
    <property type="entry name" value="DEXDc"/>
    <property type="match status" value="1"/>
</dbReference>
<name>C7RAU7_KANKD</name>
<protein>
    <submittedName>
        <fullName evidence="10">DEAD/DEAH box helicase domain protein</fullName>
    </submittedName>
</protein>
<feature type="domain" description="Helicase ATP-binding" evidence="8">
    <location>
        <begin position="34"/>
        <end position="207"/>
    </location>
</feature>
<feature type="domain" description="Helicase C-terminal" evidence="9">
    <location>
        <begin position="235"/>
        <end position="385"/>
    </location>
</feature>
<evidence type="ECO:0000256" key="1">
    <source>
        <dbReference type="ARBA" id="ARBA00022741"/>
    </source>
</evidence>
<dbReference type="SMART" id="SM00490">
    <property type="entry name" value="HELICc"/>
    <property type="match status" value="1"/>
</dbReference>
<proteinExistence type="inferred from homology"/>
<feature type="compositionally biased region" description="Basic and acidic residues" evidence="7">
    <location>
        <begin position="403"/>
        <end position="413"/>
    </location>
</feature>
<dbReference type="InterPro" id="IPR050079">
    <property type="entry name" value="DEAD_box_RNA_helicase"/>
</dbReference>
<evidence type="ECO:0000256" key="4">
    <source>
        <dbReference type="ARBA" id="ARBA00022840"/>
    </source>
</evidence>
<gene>
    <name evidence="10" type="ordered locus">Kkor_0969</name>
</gene>
<dbReference type="CDD" id="cd00268">
    <property type="entry name" value="DEADc"/>
    <property type="match status" value="1"/>
</dbReference>
<dbReference type="GO" id="GO:0005829">
    <property type="term" value="C:cytosol"/>
    <property type="evidence" value="ECO:0007669"/>
    <property type="project" value="TreeGrafter"/>
</dbReference>
<dbReference type="PANTHER" id="PTHR47959">
    <property type="entry name" value="ATP-DEPENDENT RNA HELICASE RHLE-RELATED"/>
    <property type="match status" value="1"/>
</dbReference>
<dbReference type="GO" id="GO:0003724">
    <property type="term" value="F:RNA helicase activity"/>
    <property type="evidence" value="ECO:0007669"/>
    <property type="project" value="UniProtKB-ARBA"/>
</dbReference>
<reference evidence="10 11" key="1">
    <citation type="journal article" date="2009" name="Stand. Genomic Sci.">
        <title>Complete genome sequence of Kangiella koreensis type strain (SW-125).</title>
        <authorList>
            <person name="Han C."/>
            <person name="Sikorski J."/>
            <person name="Lapidus A."/>
            <person name="Nolan M."/>
            <person name="Glavina Del Rio T."/>
            <person name="Tice H."/>
            <person name="Cheng J.F."/>
            <person name="Lucas S."/>
            <person name="Chen F."/>
            <person name="Copeland A."/>
            <person name="Ivanova N."/>
            <person name="Mavromatis K."/>
            <person name="Ovchinnikova G."/>
            <person name="Pati A."/>
            <person name="Bruce D."/>
            <person name="Goodwin L."/>
            <person name="Pitluck S."/>
            <person name="Chen A."/>
            <person name="Palaniappan K."/>
            <person name="Land M."/>
            <person name="Hauser L."/>
            <person name="Chang Y.J."/>
            <person name="Jeffries C.D."/>
            <person name="Chain P."/>
            <person name="Saunders E."/>
            <person name="Brettin T."/>
            <person name="Goker M."/>
            <person name="Tindall B.J."/>
            <person name="Bristow J."/>
            <person name="Eisen J.A."/>
            <person name="Markowitz V."/>
            <person name="Hugenholtz P."/>
            <person name="Kyrpides N.C."/>
            <person name="Klenk H.P."/>
            <person name="Detter J.C."/>
        </authorList>
    </citation>
    <scope>NUCLEOTIDE SEQUENCE [LARGE SCALE GENOMIC DNA]</scope>
    <source>
        <strain evidence="11">DSM 16069 / KCTC 12182 / SW-125</strain>
    </source>
</reference>
<dbReference type="PROSITE" id="PS00039">
    <property type="entry name" value="DEAD_ATP_HELICASE"/>
    <property type="match status" value="1"/>
</dbReference>
<comment type="similarity">
    <text evidence="5 6">Belongs to the DEAD box helicase family.</text>
</comment>
<dbReference type="KEGG" id="kko:Kkor_0969"/>
<dbReference type="InParanoid" id="C7RAU7"/>
<dbReference type="PROSITE" id="PS51194">
    <property type="entry name" value="HELICASE_CTER"/>
    <property type="match status" value="1"/>
</dbReference>
<dbReference type="EMBL" id="CP001707">
    <property type="protein sequence ID" value="ACV26389.1"/>
    <property type="molecule type" value="Genomic_DNA"/>
</dbReference>
<dbReference type="Pfam" id="PF00271">
    <property type="entry name" value="Helicase_C"/>
    <property type="match status" value="1"/>
</dbReference>
<keyword evidence="4 6" id="KW-0067">ATP-binding</keyword>
<dbReference type="InterPro" id="IPR027417">
    <property type="entry name" value="P-loop_NTPase"/>
</dbReference>
<accession>C7RAU7</accession>
<dbReference type="STRING" id="523791.Kkor_0969"/>
<dbReference type="SUPFAM" id="SSF52540">
    <property type="entry name" value="P-loop containing nucleoside triphosphate hydrolases"/>
    <property type="match status" value="1"/>
</dbReference>
<keyword evidence="2 6" id="KW-0378">Hydrolase</keyword>
<evidence type="ECO:0000256" key="7">
    <source>
        <dbReference type="SAM" id="MobiDB-lite"/>
    </source>
</evidence>